<proteinExistence type="predicted"/>
<accession>A0A2K3K2T2</accession>
<comment type="caution">
    <text evidence="1">The sequence shown here is derived from an EMBL/GenBank/DDBJ whole genome shotgun (WGS) entry which is preliminary data.</text>
</comment>
<feature type="non-terminal residue" evidence="1">
    <location>
        <position position="1"/>
    </location>
</feature>
<gene>
    <name evidence="1" type="ORF">L195_g060264</name>
</gene>
<sequence>DSGYDFLFALSVHKLEAENESATGWGTLESLDDGSTDSDSHISFGEDNVNIKVLNMALFRLGGVTLELG</sequence>
<reference evidence="1 2" key="1">
    <citation type="journal article" date="2014" name="Am. J. Bot.">
        <title>Genome assembly and annotation for red clover (Trifolium pratense; Fabaceae).</title>
        <authorList>
            <person name="Istvanek J."/>
            <person name="Jaros M."/>
            <person name="Krenek A."/>
            <person name="Repkova J."/>
        </authorList>
    </citation>
    <scope>NUCLEOTIDE SEQUENCE [LARGE SCALE GENOMIC DNA]</scope>
    <source>
        <strain evidence="2">cv. Tatra</strain>
        <tissue evidence="1">Young leaves</tissue>
    </source>
</reference>
<evidence type="ECO:0000313" key="2">
    <source>
        <dbReference type="Proteomes" id="UP000236291"/>
    </source>
</evidence>
<reference evidence="1 2" key="2">
    <citation type="journal article" date="2017" name="Front. Plant Sci.">
        <title>Gene Classification and Mining of Molecular Markers Useful in Red Clover (Trifolium pratense) Breeding.</title>
        <authorList>
            <person name="Istvanek J."/>
            <person name="Dluhosova J."/>
            <person name="Dluhos P."/>
            <person name="Patkova L."/>
            <person name="Nedelnik J."/>
            <person name="Repkova J."/>
        </authorList>
    </citation>
    <scope>NUCLEOTIDE SEQUENCE [LARGE SCALE GENOMIC DNA]</scope>
    <source>
        <strain evidence="2">cv. Tatra</strain>
        <tissue evidence="1">Young leaves</tissue>
    </source>
</reference>
<dbReference type="Proteomes" id="UP000236291">
    <property type="component" value="Unassembled WGS sequence"/>
</dbReference>
<protein>
    <submittedName>
        <fullName evidence="1">Uncharacterized protein</fullName>
    </submittedName>
</protein>
<organism evidence="1 2">
    <name type="scientific">Trifolium pratense</name>
    <name type="common">Red clover</name>
    <dbReference type="NCBI Taxonomy" id="57577"/>
    <lineage>
        <taxon>Eukaryota</taxon>
        <taxon>Viridiplantae</taxon>
        <taxon>Streptophyta</taxon>
        <taxon>Embryophyta</taxon>
        <taxon>Tracheophyta</taxon>
        <taxon>Spermatophyta</taxon>
        <taxon>Magnoliopsida</taxon>
        <taxon>eudicotyledons</taxon>
        <taxon>Gunneridae</taxon>
        <taxon>Pentapetalae</taxon>
        <taxon>rosids</taxon>
        <taxon>fabids</taxon>
        <taxon>Fabales</taxon>
        <taxon>Fabaceae</taxon>
        <taxon>Papilionoideae</taxon>
        <taxon>50 kb inversion clade</taxon>
        <taxon>NPAAA clade</taxon>
        <taxon>Hologalegina</taxon>
        <taxon>IRL clade</taxon>
        <taxon>Trifolieae</taxon>
        <taxon>Trifolium</taxon>
    </lineage>
</organism>
<dbReference type="AlphaFoldDB" id="A0A2K3K2T2"/>
<dbReference type="EMBL" id="ASHM01137470">
    <property type="protein sequence ID" value="PNX60603.1"/>
    <property type="molecule type" value="Genomic_DNA"/>
</dbReference>
<name>A0A2K3K2T2_TRIPR</name>
<evidence type="ECO:0000313" key="1">
    <source>
        <dbReference type="EMBL" id="PNX60603.1"/>
    </source>
</evidence>